<dbReference type="EMBL" id="KM038226">
    <property type="protein sequence ID" value="AIG55687.1"/>
    <property type="molecule type" value="Genomic_DNA"/>
</dbReference>
<feature type="signal peptide" evidence="1">
    <location>
        <begin position="1"/>
        <end position="20"/>
    </location>
</feature>
<protein>
    <submittedName>
        <fullName evidence="2">Secreted protein</fullName>
    </submittedName>
</protein>
<sequence length="275" mass="30035">MAQNPLVALLLAANLTSFDPTKITPSDENRVLGVRVEMPQGRWWTAKAVDKISFPLLDVNSTVYVSSKSLTAAQATVHAPNNTYSFLFMHLFSDVGAESCDFSGIGTATFSAAFEQYYDKGLMGTTKITASANLSSGFISDLNSATLTDIVFRPFAGCFEFAGIGCNFDHDKNPPILYDTFKTGFSRDEFSTLNPSSGIDHCAQAIEYHENYTISPSWDNKGNVFNVAFKVPTKLWEHSTVQNDASLFYKFTSNNENNSTNSLLNNGTALSGTRG</sequence>
<dbReference type="AlphaFoldDB" id="A0A0A7CLI6"/>
<proteinExistence type="predicted"/>
<organism evidence="2">
    <name type="scientific">Thraustotheca clavata</name>
    <dbReference type="NCBI Taxonomy" id="74557"/>
    <lineage>
        <taxon>Eukaryota</taxon>
        <taxon>Sar</taxon>
        <taxon>Stramenopiles</taxon>
        <taxon>Oomycota</taxon>
        <taxon>Saprolegniomycetes</taxon>
        <taxon>Saprolegniales</taxon>
        <taxon>Achlyaceae</taxon>
        <taxon>Thraustotheca</taxon>
    </lineage>
</organism>
<reference evidence="2" key="1">
    <citation type="journal article" date="2014" name="Genome Biol. Evol.">
        <title>The secreted proteins of Achlya hypogyna and Thraustotheca clavata identify the ancestral oomycete secretome and reveal gene acquisitions by horizontal gene transfer.</title>
        <authorList>
            <person name="Misner I."/>
            <person name="Blouin N."/>
            <person name="Leonard G."/>
            <person name="Richards T.A."/>
            <person name="Lane C.E."/>
        </authorList>
    </citation>
    <scope>NUCLEOTIDE SEQUENCE</scope>
    <source>
        <strain evidence="2">ATCC 34112</strain>
    </source>
</reference>
<evidence type="ECO:0000256" key="1">
    <source>
        <dbReference type="SAM" id="SignalP"/>
    </source>
</evidence>
<name>A0A0A7CLI6_9STRA</name>
<accession>A0A0A7CLI6</accession>
<feature type="chain" id="PRO_5002026638" evidence="1">
    <location>
        <begin position="21"/>
        <end position="275"/>
    </location>
</feature>
<keyword evidence="1" id="KW-0732">Signal</keyword>
<evidence type="ECO:0000313" key="2">
    <source>
        <dbReference type="EMBL" id="AIG55687.1"/>
    </source>
</evidence>